<gene>
    <name evidence="1" type="ORF">ABID21_000333</name>
</gene>
<evidence type="ECO:0008006" key="3">
    <source>
        <dbReference type="Google" id="ProtNLM"/>
    </source>
</evidence>
<organism evidence="1 2">
    <name type="scientific">Pseudorhizobium tarimense</name>
    <dbReference type="NCBI Taxonomy" id="1079109"/>
    <lineage>
        <taxon>Bacteria</taxon>
        <taxon>Pseudomonadati</taxon>
        <taxon>Pseudomonadota</taxon>
        <taxon>Alphaproteobacteria</taxon>
        <taxon>Hyphomicrobiales</taxon>
        <taxon>Rhizobiaceae</taxon>
        <taxon>Rhizobium/Agrobacterium group</taxon>
        <taxon>Pseudorhizobium</taxon>
    </lineage>
</organism>
<reference evidence="1 2" key="1">
    <citation type="submission" date="2024-06" db="EMBL/GenBank/DDBJ databases">
        <title>Genomic Encyclopedia of Type Strains, Phase IV (KMG-IV): sequencing the most valuable type-strain genomes for metagenomic binning, comparative biology and taxonomic classification.</title>
        <authorList>
            <person name="Goeker M."/>
        </authorList>
    </citation>
    <scope>NUCLEOTIDE SEQUENCE [LARGE SCALE GENOMIC DNA]</scope>
    <source>
        <strain evidence="1 2">DSM 105042</strain>
    </source>
</reference>
<dbReference type="Proteomes" id="UP001549031">
    <property type="component" value="Unassembled WGS sequence"/>
</dbReference>
<protein>
    <recommendedName>
        <fullName evidence="3">DUF1850 domain-containing protein</fullName>
    </recommendedName>
</protein>
<evidence type="ECO:0000313" key="1">
    <source>
        <dbReference type="EMBL" id="MET3584241.1"/>
    </source>
</evidence>
<evidence type="ECO:0000313" key="2">
    <source>
        <dbReference type="Proteomes" id="UP001549031"/>
    </source>
</evidence>
<comment type="caution">
    <text evidence="1">The sequence shown here is derived from an EMBL/GenBank/DDBJ whole genome shotgun (WGS) entry which is preliminary data.</text>
</comment>
<accession>A0ABV2H120</accession>
<dbReference type="Pfam" id="PF08905">
    <property type="entry name" value="DUF1850"/>
    <property type="match status" value="1"/>
</dbReference>
<name>A0ABV2H120_9HYPH</name>
<keyword evidence="2" id="KW-1185">Reference proteome</keyword>
<dbReference type="RefSeq" id="WP_247242252.1">
    <property type="nucleotide sequence ID" value="NZ_JALJRA010000001.1"/>
</dbReference>
<dbReference type="EMBL" id="JBEPLJ010000001">
    <property type="protein sequence ID" value="MET3584241.1"/>
    <property type="molecule type" value="Genomic_DNA"/>
</dbReference>
<dbReference type="InterPro" id="IPR015001">
    <property type="entry name" value="DUF1850"/>
</dbReference>
<proteinExistence type="predicted"/>
<sequence>MTATIGLCLLLGGKTTVIAASMFTLSWNHSVQKTEWRETWAVTAAGLRLTEAAVESSGAGMEPGANAVLRDGWWVWAPKLPVQPRLTLAASGATGGGWTLCHPGGCSEIGAKVGENVVLTPCP</sequence>